<dbReference type="Pfam" id="PF01124">
    <property type="entry name" value="MAPEG"/>
    <property type="match status" value="1"/>
</dbReference>
<dbReference type="InterPro" id="IPR023352">
    <property type="entry name" value="MAPEG-like_dom_sf"/>
</dbReference>
<dbReference type="GO" id="GO:0016020">
    <property type="term" value="C:membrane"/>
    <property type="evidence" value="ECO:0007669"/>
    <property type="project" value="UniProtKB-SubCell"/>
</dbReference>
<evidence type="ECO:0000256" key="5">
    <source>
        <dbReference type="SAM" id="Phobius"/>
    </source>
</evidence>
<feature type="transmembrane region" description="Helical" evidence="5">
    <location>
        <begin position="116"/>
        <end position="134"/>
    </location>
</feature>
<dbReference type="SUPFAM" id="SSF161084">
    <property type="entry name" value="MAPEG domain-like"/>
    <property type="match status" value="1"/>
</dbReference>
<evidence type="ECO:0000256" key="4">
    <source>
        <dbReference type="ARBA" id="ARBA00023136"/>
    </source>
</evidence>
<comment type="caution">
    <text evidence="6">The sequence shown here is derived from an EMBL/GenBank/DDBJ whole genome shotgun (WGS) entry which is preliminary data.</text>
</comment>
<protein>
    <submittedName>
        <fullName evidence="6">MAPEG family protein</fullName>
    </submittedName>
</protein>
<evidence type="ECO:0000256" key="1">
    <source>
        <dbReference type="ARBA" id="ARBA00004370"/>
    </source>
</evidence>
<evidence type="ECO:0000256" key="2">
    <source>
        <dbReference type="ARBA" id="ARBA00022692"/>
    </source>
</evidence>
<proteinExistence type="predicted"/>
<dbReference type="EMBL" id="NPDN01000004">
    <property type="protein sequence ID" value="PJZ25819.1"/>
    <property type="molecule type" value="Genomic_DNA"/>
</dbReference>
<organism evidence="6 7">
    <name type="scientific">Leptospira hartskeerlii</name>
    <dbReference type="NCBI Taxonomy" id="2023177"/>
    <lineage>
        <taxon>Bacteria</taxon>
        <taxon>Pseudomonadati</taxon>
        <taxon>Spirochaetota</taxon>
        <taxon>Spirochaetia</taxon>
        <taxon>Leptospirales</taxon>
        <taxon>Leptospiraceae</taxon>
        <taxon>Leptospira</taxon>
    </lineage>
</organism>
<dbReference type="Proteomes" id="UP000232196">
    <property type="component" value="Unassembled WGS sequence"/>
</dbReference>
<keyword evidence="4 5" id="KW-0472">Membrane</keyword>
<comment type="subcellular location">
    <subcellularLocation>
        <location evidence="1">Membrane</location>
    </subcellularLocation>
</comment>
<keyword evidence="2 5" id="KW-0812">Transmembrane</keyword>
<keyword evidence="7" id="KW-1185">Reference proteome</keyword>
<evidence type="ECO:0000313" key="7">
    <source>
        <dbReference type="Proteomes" id="UP000232196"/>
    </source>
</evidence>
<dbReference type="InterPro" id="IPR001129">
    <property type="entry name" value="Membr-assoc_MAPEG"/>
</dbReference>
<accession>A0A2M9XDX7</accession>
<keyword evidence="3 5" id="KW-1133">Transmembrane helix</keyword>
<gene>
    <name evidence="6" type="ORF">CH357_09290</name>
</gene>
<dbReference type="RefSeq" id="WP_100706459.1">
    <property type="nucleotide sequence ID" value="NZ_NPDL01000001.1"/>
</dbReference>
<evidence type="ECO:0000256" key="3">
    <source>
        <dbReference type="ARBA" id="ARBA00022989"/>
    </source>
</evidence>
<dbReference type="AlphaFoldDB" id="A0A2M9XDX7"/>
<feature type="transmembrane region" description="Helical" evidence="5">
    <location>
        <begin position="56"/>
        <end position="80"/>
    </location>
</feature>
<dbReference type="OrthoDB" id="343936at2"/>
<sequence length="138" mass="15533">MFSSLFPLIAFTAWTILLVLIVVSFRTVQVLAGTKKSNEFPAWIQHGSDLYWRIHRAHLNCVEGLPVFGVLVLTFILSGYQNDTFDLLAWIVFGARILQTSAHLSGGGVWNVNVRFTGFIIQYICFTAMLVILVRSIL</sequence>
<evidence type="ECO:0000313" key="6">
    <source>
        <dbReference type="EMBL" id="PJZ25819.1"/>
    </source>
</evidence>
<name>A0A2M9XDX7_9LEPT</name>
<reference evidence="6 7" key="1">
    <citation type="submission" date="2017-07" db="EMBL/GenBank/DDBJ databases">
        <title>Leptospira spp. isolated from tropical soils.</title>
        <authorList>
            <person name="Thibeaux R."/>
            <person name="Iraola G."/>
            <person name="Ferres I."/>
            <person name="Bierque E."/>
            <person name="Girault D."/>
            <person name="Soupe-Gilbert M.-E."/>
            <person name="Picardeau M."/>
            <person name="Goarant C."/>
        </authorList>
    </citation>
    <scope>NUCLEOTIDE SEQUENCE [LARGE SCALE GENOMIC DNA]</scope>
    <source>
        <strain evidence="6 7">MCA1-C-A1</strain>
    </source>
</reference>
<dbReference type="Gene3D" id="1.20.120.550">
    <property type="entry name" value="Membrane associated eicosanoid/glutathione metabolism-like domain"/>
    <property type="match status" value="1"/>
</dbReference>